<evidence type="ECO:0000313" key="5">
    <source>
        <dbReference type="Proteomes" id="UP000623440"/>
    </source>
</evidence>
<evidence type="ECO:0000256" key="1">
    <source>
        <dbReference type="ARBA" id="ARBA00022553"/>
    </source>
</evidence>
<dbReference type="SMART" id="SM00448">
    <property type="entry name" value="REC"/>
    <property type="match status" value="1"/>
</dbReference>
<dbReference type="SUPFAM" id="SSF52172">
    <property type="entry name" value="CheY-like"/>
    <property type="match status" value="1"/>
</dbReference>
<dbReference type="RefSeq" id="WP_190945554.1">
    <property type="nucleotide sequence ID" value="NZ_JACJSI010000191.1"/>
</dbReference>
<proteinExistence type="predicted"/>
<dbReference type="PANTHER" id="PTHR44591">
    <property type="entry name" value="STRESS RESPONSE REGULATOR PROTEIN 1"/>
    <property type="match status" value="1"/>
</dbReference>
<dbReference type="Gene3D" id="3.40.50.2300">
    <property type="match status" value="1"/>
</dbReference>
<organism evidence="4 5">
    <name type="scientific">Nostoc flagelliforme FACHB-838</name>
    <dbReference type="NCBI Taxonomy" id="2692904"/>
    <lineage>
        <taxon>Bacteria</taxon>
        <taxon>Bacillati</taxon>
        <taxon>Cyanobacteriota</taxon>
        <taxon>Cyanophyceae</taxon>
        <taxon>Nostocales</taxon>
        <taxon>Nostocaceae</taxon>
        <taxon>Nostoc</taxon>
    </lineage>
</organism>
<feature type="domain" description="Response regulatory" evidence="3">
    <location>
        <begin position="12"/>
        <end position="124"/>
    </location>
</feature>
<dbReference type="PANTHER" id="PTHR44591:SF3">
    <property type="entry name" value="RESPONSE REGULATORY DOMAIN-CONTAINING PROTEIN"/>
    <property type="match status" value="1"/>
</dbReference>
<dbReference type="Proteomes" id="UP000623440">
    <property type="component" value="Unassembled WGS sequence"/>
</dbReference>
<evidence type="ECO:0000259" key="3">
    <source>
        <dbReference type="PROSITE" id="PS50110"/>
    </source>
</evidence>
<keyword evidence="5" id="KW-1185">Reference proteome</keyword>
<dbReference type="InterPro" id="IPR001789">
    <property type="entry name" value="Sig_transdc_resp-reg_receiver"/>
</dbReference>
<accession>A0ABR8E2B2</accession>
<dbReference type="EMBL" id="JACJSI010000191">
    <property type="protein sequence ID" value="MBD2534749.1"/>
    <property type="molecule type" value="Genomic_DNA"/>
</dbReference>
<dbReference type="PROSITE" id="PS50110">
    <property type="entry name" value="RESPONSE_REGULATORY"/>
    <property type="match status" value="1"/>
</dbReference>
<name>A0ABR8E2B2_9NOSO</name>
<sequence>MSKINRENSPKHILVCDDIEPFVKIMKLALESEGYKVSTANRGSEAIEKIQMKKPNLLITNLMMPDMSGWDVINYVRQNLKLNTLPILIVSATNEEHFLNNEIAGFLCKPVKLDVFVKKVKSILSLS</sequence>
<evidence type="ECO:0000313" key="4">
    <source>
        <dbReference type="EMBL" id="MBD2534749.1"/>
    </source>
</evidence>
<dbReference type="InterPro" id="IPR011006">
    <property type="entry name" value="CheY-like_superfamily"/>
</dbReference>
<protein>
    <submittedName>
        <fullName evidence="4">Response regulator</fullName>
    </submittedName>
</protein>
<dbReference type="Pfam" id="PF00072">
    <property type="entry name" value="Response_reg"/>
    <property type="match status" value="1"/>
</dbReference>
<comment type="caution">
    <text evidence="2">Lacks conserved residue(s) required for the propagation of feature annotation.</text>
</comment>
<evidence type="ECO:0000256" key="2">
    <source>
        <dbReference type="PROSITE-ProRule" id="PRU00169"/>
    </source>
</evidence>
<gene>
    <name evidence="4" type="ORF">H6G97_36905</name>
</gene>
<reference evidence="4 5" key="1">
    <citation type="journal article" date="2020" name="ISME J.">
        <title>Comparative genomics reveals insights into cyanobacterial evolution and habitat adaptation.</title>
        <authorList>
            <person name="Chen M.Y."/>
            <person name="Teng W.K."/>
            <person name="Zhao L."/>
            <person name="Hu C.X."/>
            <person name="Zhou Y.K."/>
            <person name="Han B.P."/>
            <person name="Song L.R."/>
            <person name="Shu W.S."/>
        </authorList>
    </citation>
    <scope>NUCLEOTIDE SEQUENCE [LARGE SCALE GENOMIC DNA]</scope>
    <source>
        <strain evidence="4 5">FACHB-838</strain>
    </source>
</reference>
<keyword evidence="1" id="KW-0597">Phosphoprotein</keyword>
<dbReference type="InterPro" id="IPR050595">
    <property type="entry name" value="Bact_response_regulator"/>
</dbReference>
<comment type="caution">
    <text evidence="4">The sequence shown here is derived from an EMBL/GenBank/DDBJ whole genome shotgun (WGS) entry which is preliminary data.</text>
</comment>